<dbReference type="Proteomes" id="UP001165082">
    <property type="component" value="Unassembled WGS sequence"/>
</dbReference>
<protein>
    <submittedName>
        <fullName evidence="1">Uncharacterized protein</fullName>
    </submittedName>
</protein>
<evidence type="ECO:0000313" key="2">
    <source>
        <dbReference type="Proteomes" id="UP001165082"/>
    </source>
</evidence>
<dbReference type="EMBL" id="BRXZ01003469">
    <property type="protein sequence ID" value="GMH55392.1"/>
    <property type="molecule type" value="Genomic_DNA"/>
</dbReference>
<sequence>PGKGTARARSGEVHFDMHEGPVNLKNDADYVSADMVLSGDIVLTKLE</sequence>
<dbReference type="AlphaFoldDB" id="A0A9W6ZJ84"/>
<evidence type="ECO:0000313" key="1">
    <source>
        <dbReference type="EMBL" id="GMH55392.1"/>
    </source>
</evidence>
<organism evidence="1 2">
    <name type="scientific">Triparma retinervis</name>
    <dbReference type="NCBI Taxonomy" id="2557542"/>
    <lineage>
        <taxon>Eukaryota</taxon>
        <taxon>Sar</taxon>
        <taxon>Stramenopiles</taxon>
        <taxon>Ochrophyta</taxon>
        <taxon>Bolidophyceae</taxon>
        <taxon>Parmales</taxon>
        <taxon>Triparmaceae</taxon>
        <taxon>Triparma</taxon>
    </lineage>
</organism>
<keyword evidence="2" id="KW-1185">Reference proteome</keyword>
<gene>
    <name evidence="1" type="ORF">TrRE_jg436</name>
</gene>
<feature type="non-terminal residue" evidence="1">
    <location>
        <position position="1"/>
    </location>
</feature>
<reference evidence="1" key="1">
    <citation type="submission" date="2022-07" db="EMBL/GenBank/DDBJ databases">
        <title>Genome analysis of Parmales, a sister group of diatoms, reveals the evolutionary specialization of diatoms from phago-mixotrophs to photoautotrophs.</title>
        <authorList>
            <person name="Ban H."/>
            <person name="Sato S."/>
            <person name="Yoshikawa S."/>
            <person name="Kazumasa Y."/>
            <person name="Nakamura Y."/>
            <person name="Ichinomiya M."/>
            <person name="Saitoh K."/>
            <person name="Sato N."/>
            <person name="Blanc-Mathieu R."/>
            <person name="Endo H."/>
            <person name="Kuwata A."/>
            <person name="Ogata H."/>
        </authorList>
    </citation>
    <scope>NUCLEOTIDE SEQUENCE</scope>
</reference>
<proteinExistence type="predicted"/>
<name>A0A9W6ZJ84_9STRA</name>
<accession>A0A9W6ZJ84</accession>
<comment type="caution">
    <text evidence="1">The sequence shown here is derived from an EMBL/GenBank/DDBJ whole genome shotgun (WGS) entry which is preliminary data.</text>
</comment>